<dbReference type="AlphaFoldDB" id="A0A1H4F9C3"/>
<evidence type="ECO:0000313" key="4">
    <source>
        <dbReference type="EMBL" id="SEA93500.1"/>
    </source>
</evidence>
<dbReference type="PANTHER" id="PTHR13774">
    <property type="entry name" value="PHENAZINE BIOSYNTHESIS PROTEIN"/>
    <property type="match status" value="1"/>
</dbReference>
<name>A0A1H4F9C3_9RHOB</name>
<organism evidence="4 5">
    <name type="scientific">Rubrimonas cliftonensis</name>
    <dbReference type="NCBI Taxonomy" id="89524"/>
    <lineage>
        <taxon>Bacteria</taxon>
        <taxon>Pseudomonadati</taxon>
        <taxon>Pseudomonadota</taxon>
        <taxon>Alphaproteobacteria</taxon>
        <taxon>Rhodobacterales</taxon>
        <taxon>Paracoccaceae</taxon>
        <taxon>Rubrimonas</taxon>
    </lineage>
</organism>
<dbReference type="GO" id="GO:0016853">
    <property type="term" value="F:isomerase activity"/>
    <property type="evidence" value="ECO:0007669"/>
    <property type="project" value="UniProtKB-KW"/>
</dbReference>
<comment type="similarity">
    <text evidence="1">Belongs to the PhzF family.</text>
</comment>
<dbReference type="RefSeq" id="WP_093255789.1">
    <property type="nucleotide sequence ID" value="NZ_FNQM01000019.1"/>
</dbReference>
<evidence type="ECO:0000256" key="3">
    <source>
        <dbReference type="PIRSR" id="PIRSR016184-1"/>
    </source>
</evidence>
<keyword evidence="5" id="KW-1185">Reference proteome</keyword>
<accession>A0A1H4F9C3</accession>
<dbReference type="Proteomes" id="UP000198703">
    <property type="component" value="Unassembled WGS sequence"/>
</dbReference>
<dbReference type="SUPFAM" id="SSF54506">
    <property type="entry name" value="Diaminopimelate epimerase-like"/>
    <property type="match status" value="1"/>
</dbReference>
<dbReference type="Gene3D" id="3.10.310.10">
    <property type="entry name" value="Diaminopimelate Epimerase, Chain A, domain 1"/>
    <property type="match status" value="2"/>
</dbReference>
<dbReference type="PIRSF" id="PIRSF016184">
    <property type="entry name" value="PhzC_PhzF"/>
    <property type="match status" value="1"/>
</dbReference>
<evidence type="ECO:0000256" key="2">
    <source>
        <dbReference type="ARBA" id="ARBA00023235"/>
    </source>
</evidence>
<dbReference type="OrthoDB" id="9788221at2"/>
<sequence length="286" mass="29311">MADARADALKVRRIAAFTRDGRGGNPAGVVLAETLPDAATMQAVAAEVGYSETAFAAPAEDGWRVRYFSPETEIPFCGHATIALGAALAQAHGAGAFPLLLRNGRIEVEAGMRDGAWRAVLRSPPTRSAPAPGLIVAEALDLFGYDAGALDPTLPPALAHAGADHLIVALAAREALAAMAYDFSAGRDFMRRCGLTTVAFVHREAERSFQARNAFAGGGVVEDPATGAAAAALAGMLRDLGALAGGELVVLQGEDMGRPSRIEVSFTSERGASVSVGGACADIACP</sequence>
<evidence type="ECO:0000313" key="5">
    <source>
        <dbReference type="Proteomes" id="UP000198703"/>
    </source>
</evidence>
<dbReference type="PANTHER" id="PTHR13774:SF39">
    <property type="entry name" value="BIOSYNTHESIS PROTEIN, PUTATIVE-RELATED"/>
    <property type="match status" value="1"/>
</dbReference>
<dbReference type="EMBL" id="FNQM01000019">
    <property type="protein sequence ID" value="SEA93500.1"/>
    <property type="molecule type" value="Genomic_DNA"/>
</dbReference>
<dbReference type="InterPro" id="IPR003719">
    <property type="entry name" value="Phenazine_PhzF-like"/>
</dbReference>
<dbReference type="GO" id="GO:0005737">
    <property type="term" value="C:cytoplasm"/>
    <property type="evidence" value="ECO:0007669"/>
    <property type="project" value="TreeGrafter"/>
</dbReference>
<protein>
    <submittedName>
        <fullName evidence="4">Phenazine biosynthesis protein PhzF family</fullName>
    </submittedName>
</protein>
<gene>
    <name evidence="4" type="ORF">SAMN05444370_11934</name>
</gene>
<evidence type="ECO:0000256" key="1">
    <source>
        <dbReference type="ARBA" id="ARBA00008270"/>
    </source>
</evidence>
<feature type="active site" evidence="3">
    <location>
        <position position="52"/>
    </location>
</feature>
<dbReference type="STRING" id="89524.SAMN05444370_11934"/>
<dbReference type="NCBIfam" id="TIGR00654">
    <property type="entry name" value="PhzF_family"/>
    <property type="match status" value="1"/>
</dbReference>
<dbReference type="Pfam" id="PF02567">
    <property type="entry name" value="PhzC-PhzF"/>
    <property type="match status" value="1"/>
</dbReference>
<proteinExistence type="inferred from homology"/>
<reference evidence="4 5" key="1">
    <citation type="submission" date="2016-10" db="EMBL/GenBank/DDBJ databases">
        <authorList>
            <person name="de Groot N.N."/>
        </authorList>
    </citation>
    <scope>NUCLEOTIDE SEQUENCE [LARGE SCALE GENOMIC DNA]</scope>
    <source>
        <strain evidence="4 5">DSM 15345</strain>
    </source>
</reference>
<keyword evidence="2" id="KW-0413">Isomerase</keyword>